<dbReference type="AlphaFoldDB" id="A0A177MVK6"/>
<dbReference type="OrthoDB" id="5570797at2"/>
<reference evidence="1 2" key="1">
    <citation type="submission" date="2016-03" db="EMBL/GenBank/DDBJ databases">
        <authorList>
            <person name="Ploux O."/>
        </authorList>
    </citation>
    <scope>NUCLEOTIDE SEQUENCE [LARGE SCALE GENOMIC DNA]</scope>
    <source>
        <strain evidence="1 2">R-45363</strain>
    </source>
</reference>
<comment type="caution">
    <text evidence="1">The sequence shown here is derived from an EMBL/GenBank/DDBJ whole genome shotgun (WGS) entry which is preliminary data.</text>
</comment>
<name>A0A177MVK6_METMH</name>
<sequence length="70" mass="7587">MTTETPTVPTLTIGDKTHPIDSLSEIAKAQITNLQIVDAEIQRLQHQIGIAQVARESFLATLQAEFATLG</sequence>
<proteinExistence type="predicted"/>
<evidence type="ECO:0000313" key="1">
    <source>
        <dbReference type="EMBL" id="OAI09273.1"/>
    </source>
</evidence>
<protein>
    <submittedName>
        <fullName evidence="1">Uncharacterized protein</fullName>
    </submittedName>
</protein>
<dbReference type="RefSeq" id="WP_064006839.1">
    <property type="nucleotide sequence ID" value="NZ_LUUG01000033.1"/>
</dbReference>
<gene>
    <name evidence="1" type="ORF">A1332_06145</name>
</gene>
<evidence type="ECO:0000313" key="2">
    <source>
        <dbReference type="Proteomes" id="UP000078090"/>
    </source>
</evidence>
<organism evidence="1 2">
    <name type="scientific">Methylomonas methanica</name>
    <dbReference type="NCBI Taxonomy" id="421"/>
    <lineage>
        <taxon>Bacteria</taxon>
        <taxon>Pseudomonadati</taxon>
        <taxon>Pseudomonadota</taxon>
        <taxon>Gammaproteobacteria</taxon>
        <taxon>Methylococcales</taxon>
        <taxon>Methylococcaceae</taxon>
        <taxon>Methylomonas</taxon>
    </lineage>
</organism>
<dbReference type="Proteomes" id="UP000078090">
    <property type="component" value="Unassembled WGS sequence"/>
</dbReference>
<accession>A0A177MVK6</accession>
<dbReference type="EMBL" id="LUUG01000033">
    <property type="protein sequence ID" value="OAI09273.1"/>
    <property type="molecule type" value="Genomic_DNA"/>
</dbReference>